<proteinExistence type="predicted"/>
<dbReference type="RefSeq" id="WP_246627227.1">
    <property type="nucleotide sequence ID" value="NZ_CAJVAS010000001.1"/>
</dbReference>
<gene>
    <name evidence="1" type="ORF">PAESOLCIP111_00040</name>
</gene>
<sequence>MKIARLAVLFDRQAAERRWQYGLNAFERYVGELLNDAGIPYAWLDDVAQLKQASYDLVIAALTDESARTAAALWEYAEQGGTLISYGGVNALALKLGYAMESPAGPGYAKWGAGYPKAEAVRFLRAQPWREAKEPAPCSAFGALALSSPNGDPAGAARLRFTIGAGVLDRFAVDVADTIVRLQQGGMPVLEDGAPAPDGSAPLDDSILKADDQSAMDWIWDRRTTETGVPYFAYPHADYWREIVIGHLLKTAADQGLTLPFIGRWPEGVERVAMISHDSDGNKDEYALTTLELMKEVGVQSSWCMLEPGYSKPVYDLIKRDGHELAFHYNALESQKGRWDAEEFARQFAWLTEAAGVNEVASNKNHYTRFEGWGELFAFCESHGIQTDQTRGPSKKGNVGFLFGTCHPYVPVAWSNERNRSYDVLEIGFLTQDLDLSDHWADSSVIAPFLEGVADVDGVAHFLFHQIHIQKHESVRNALRRVVSEARERGYVFWTGKQINDWQRARRNISIAALDDSGAVETASGQPIPAGAFAWVPVPDGATVQDEDTETHFGVVCVKRPLRSASGSIKREDDLHVQTGH</sequence>
<accession>A0A916JS16</accession>
<evidence type="ECO:0000313" key="2">
    <source>
        <dbReference type="Proteomes" id="UP000693672"/>
    </source>
</evidence>
<evidence type="ECO:0000313" key="1">
    <source>
        <dbReference type="EMBL" id="CAG7595436.1"/>
    </source>
</evidence>
<dbReference type="Proteomes" id="UP000693672">
    <property type="component" value="Unassembled WGS sequence"/>
</dbReference>
<name>A0A916JS16_9BACL</name>
<organism evidence="1 2">
    <name type="scientific">Paenibacillus solanacearum</name>
    <dbReference type="NCBI Taxonomy" id="2048548"/>
    <lineage>
        <taxon>Bacteria</taxon>
        <taxon>Bacillati</taxon>
        <taxon>Bacillota</taxon>
        <taxon>Bacilli</taxon>
        <taxon>Bacillales</taxon>
        <taxon>Paenibacillaceae</taxon>
        <taxon>Paenibacillus</taxon>
    </lineage>
</organism>
<dbReference type="AlphaFoldDB" id="A0A916JS16"/>
<reference evidence="1" key="1">
    <citation type="submission" date="2021-06" db="EMBL/GenBank/DDBJ databases">
        <authorList>
            <person name="Criscuolo A."/>
        </authorList>
    </citation>
    <scope>NUCLEOTIDE SEQUENCE</scope>
    <source>
        <strain evidence="1">CIP111600</strain>
    </source>
</reference>
<keyword evidence="2" id="KW-1185">Reference proteome</keyword>
<protein>
    <submittedName>
        <fullName evidence="1">Uncharacterized protein</fullName>
    </submittedName>
</protein>
<comment type="caution">
    <text evidence="1">The sequence shown here is derived from an EMBL/GenBank/DDBJ whole genome shotgun (WGS) entry which is preliminary data.</text>
</comment>
<dbReference type="EMBL" id="CAJVAS010000001">
    <property type="protein sequence ID" value="CAG7595436.1"/>
    <property type="molecule type" value="Genomic_DNA"/>
</dbReference>